<feature type="transmembrane region" description="Helical" evidence="5">
    <location>
        <begin position="324"/>
        <end position="346"/>
    </location>
</feature>
<proteinExistence type="predicted"/>
<feature type="compositionally biased region" description="Polar residues" evidence="4">
    <location>
        <begin position="256"/>
        <end position="277"/>
    </location>
</feature>
<accession>A0A428P366</accession>
<protein>
    <submittedName>
        <fullName evidence="6">Uncharacterized protein</fullName>
    </submittedName>
</protein>
<keyword evidence="5" id="KW-0472">Membrane</keyword>
<keyword evidence="2 3" id="KW-0040">ANK repeat</keyword>
<sequence>MGGIFGSAIGLTQVESLIANGEDVNEVANDNGCATALQYAAMYGHLGVAMLLVENGAHINAPGAKHNGRTALQDAAENEILDIVHLLPKRNDDEPELLAERRHDATEFVRMGGDTGCLGISLTDRATINLLVNLQSRTYRCPNADLWLGDTSVSGRRSTYAHCSGRSAIPGDTPPIGTTCLDNTVFWANIDTTEIANRGSRYCGKYACITVTVYDSYDDGFGSGPQYWIDCAENLRPPEDISKFYRTMPEVTVKTSVESASSTTELSTGTTAEVSLPSSTTSEIASETAPRNSAESSSHATISEGSTTATETPKPKGGSSLSGGAIAGIVIGSFLGGILFTSIIILRRSRSSVAR</sequence>
<comment type="caution">
    <text evidence="6">The sequence shown here is derived from an EMBL/GenBank/DDBJ whole genome shotgun (WGS) entry which is preliminary data.</text>
</comment>
<dbReference type="SUPFAM" id="SSF48403">
    <property type="entry name" value="Ankyrin repeat"/>
    <property type="match status" value="1"/>
</dbReference>
<dbReference type="PROSITE" id="PS50297">
    <property type="entry name" value="ANK_REP_REGION"/>
    <property type="match status" value="1"/>
</dbReference>
<keyword evidence="1" id="KW-0677">Repeat</keyword>
<dbReference type="EMBL" id="NKCI01000216">
    <property type="protein sequence ID" value="RSL47490.1"/>
    <property type="molecule type" value="Genomic_DNA"/>
</dbReference>
<name>A0A428P366_9HYPO</name>
<feature type="compositionally biased region" description="Low complexity" evidence="4">
    <location>
        <begin position="278"/>
        <end position="289"/>
    </location>
</feature>
<dbReference type="STRING" id="1325734.A0A428P366"/>
<dbReference type="PANTHER" id="PTHR24171">
    <property type="entry name" value="ANKYRIN REPEAT DOMAIN-CONTAINING PROTEIN 39-RELATED"/>
    <property type="match status" value="1"/>
</dbReference>
<keyword evidence="5" id="KW-0812">Transmembrane</keyword>
<feature type="region of interest" description="Disordered" evidence="4">
    <location>
        <begin position="256"/>
        <end position="320"/>
    </location>
</feature>
<organism evidence="6 7">
    <name type="scientific">Fusarium duplospermum</name>
    <dbReference type="NCBI Taxonomy" id="1325734"/>
    <lineage>
        <taxon>Eukaryota</taxon>
        <taxon>Fungi</taxon>
        <taxon>Dikarya</taxon>
        <taxon>Ascomycota</taxon>
        <taxon>Pezizomycotina</taxon>
        <taxon>Sordariomycetes</taxon>
        <taxon>Hypocreomycetidae</taxon>
        <taxon>Hypocreales</taxon>
        <taxon>Nectriaceae</taxon>
        <taxon>Fusarium</taxon>
        <taxon>Fusarium solani species complex</taxon>
    </lineage>
</organism>
<evidence type="ECO:0000313" key="7">
    <source>
        <dbReference type="Proteomes" id="UP000288168"/>
    </source>
</evidence>
<keyword evidence="5" id="KW-1133">Transmembrane helix</keyword>
<dbReference type="InterPro" id="IPR036770">
    <property type="entry name" value="Ankyrin_rpt-contain_sf"/>
</dbReference>
<dbReference type="Pfam" id="PF12796">
    <property type="entry name" value="Ank_2"/>
    <property type="match status" value="1"/>
</dbReference>
<evidence type="ECO:0000256" key="1">
    <source>
        <dbReference type="ARBA" id="ARBA00022737"/>
    </source>
</evidence>
<feature type="compositionally biased region" description="Polar residues" evidence="4">
    <location>
        <begin position="290"/>
        <end position="311"/>
    </location>
</feature>
<dbReference type="OrthoDB" id="5083850at2759"/>
<dbReference type="Gene3D" id="1.25.40.20">
    <property type="entry name" value="Ankyrin repeat-containing domain"/>
    <property type="match status" value="1"/>
</dbReference>
<keyword evidence="7" id="KW-1185">Reference proteome</keyword>
<reference evidence="6 7" key="1">
    <citation type="submission" date="2017-06" db="EMBL/GenBank/DDBJ databases">
        <title>Comparative genomic analysis of Ambrosia Fusariam Clade fungi.</title>
        <authorList>
            <person name="Stajich J.E."/>
            <person name="Carrillo J."/>
            <person name="Kijimoto T."/>
            <person name="Eskalen A."/>
            <person name="O'Donnell K."/>
            <person name="Kasson M."/>
        </authorList>
    </citation>
    <scope>NUCLEOTIDE SEQUENCE [LARGE SCALE GENOMIC DNA]</scope>
    <source>
        <strain evidence="6 7">NRRL62584</strain>
    </source>
</reference>
<dbReference type="PROSITE" id="PS50088">
    <property type="entry name" value="ANK_REPEAT"/>
    <property type="match status" value="1"/>
</dbReference>
<dbReference type="SMART" id="SM00248">
    <property type="entry name" value="ANK"/>
    <property type="match status" value="2"/>
</dbReference>
<feature type="repeat" description="ANK" evidence="3">
    <location>
        <begin position="32"/>
        <end position="64"/>
    </location>
</feature>
<dbReference type="AlphaFoldDB" id="A0A428P366"/>
<evidence type="ECO:0000256" key="4">
    <source>
        <dbReference type="SAM" id="MobiDB-lite"/>
    </source>
</evidence>
<evidence type="ECO:0000256" key="2">
    <source>
        <dbReference type="ARBA" id="ARBA00023043"/>
    </source>
</evidence>
<evidence type="ECO:0000256" key="3">
    <source>
        <dbReference type="PROSITE-ProRule" id="PRU00023"/>
    </source>
</evidence>
<dbReference type="InterPro" id="IPR002110">
    <property type="entry name" value="Ankyrin_rpt"/>
</dbReference>
<evidence type="ECO:0000256" key="5">
    <source>
        <dbReference type="SAM" id="Phobius"/>
    </source>
</evidence>
<gene>
    <name evidence="6" type="ORF">CEP54_013392</name>
</gene>
<dbReference type="Proteomes" id="UP000288168">
    <property type="component" value="Unassembled WGS sequence"/>
</dbReference>
<evidence type="ECO:0000313" key="6">
    <source>
        <dbReference type="EMBL" id="RSL47490.1"/>
    </source>
</evidence>